<dbReference type="EMBL" id="JACEIK010000065">
    <property type="protein sequence ID" value="MCD7448532.1"/>
    <property type="molecule type" value="Genomic_DNA"/>
</dbReference>
<gene>
    <name evidence="1" type="ORF">HAX54_043462</name>
</gene>
<evidence type="ECO:0000313" key="2">
    <source>
        <dbReference type="Proteomes" id="UP000823775"/>
    </source>
</evidence>
<protein>
    <submittedName>
        <fullName evidence="1">Uncharacterized protein</fullName>
    </submittedName>
</protein>
<keyword evidence="2" id="KW-1185">Reference proteome</keyword>
<evidence type="ECO:0000313" key="1">
    <source>
        <dbReference type="EMBL" id="MCD7448532.1"/>
    </source>
</evidence>
<dbReference type="Proteomes" id="UP000823775">
    <property type="component" value="Unassembled WGS sequence"/>
</dbReference>
<reference evidence="1 2" key="1">
    <citation type="journal article" date="2021" name="BMC Genomics">
        <title>Datura genome reveals duplications of psychoactive alkaloid biosynthetic genes and high mutation rate following tissue culture.</title>
        <authorList>
            <person name="Rajewski A."/>
            <person name="Carter-House D."/>
            <person name="Stajich J."/>
            <person name="Litt A."/>
        </authorList>
    </citation>
    <scope>NUCLEOTIDE SEQUENCE [LARGE SCALE GENOMIC DNA]</scope>
    <source>
        <strain evidence="1">AR-01</strain>
    </source>
</reference>
<accession>A0ABS8RP62</accession>
<organism evidence="1 2">
    <name type="scientific">Datura stramonium</name>
    <name type="common">Jimsonweed</name>
    <name type="synonym">Common thornapple</name>
    <dbReference type="NCBI Taxonomy" id="4076"/>
    <lineage>
        <taxon>Eukaryota</taxon>
        <taxon>Viridiplantae</taxon>
        <taxon>Streptophyta</taxon>
        <taxon>Embryophyta</taxon>
        <taxon>Tracheophyta</taxon>
        <taxon>Spermatophyta</taxon>
        <taxon>Magnoliopsida</taxon>
        <taxon>eudicotyledons</taxon>
        <taxon>Gunneridae</taxon>
        <taxon>Pentapetalae</taxon>
        <taxon>asterids</taxon>
        <taxon>lamiids</taxon>
        <taxon>Solanales</taxon>
        <taxon>Solanaceae</taxon>
        <taxon>Solanoideae</taxon>
        <taxon>Datureae</taxon>
        <taxon>Datura</taxon>
    </lineage>
</organism>
<proteinExistence type="predicted"/>
<comment type="caution">
    <text evidence="1">The sequence shown here is derived from an EMBL/GenBank/DDBJ whole genome shotgun (WGS) entry which is preliminary data.</text>
</comment>
<feature type="non-terminal residue" evidence="1">
    <location>
        <position position="1"/>
    </location>
</feature>
<name>A0ABS8RP62_DATST</name>
<sequence>TSSDDLEEARKSIPLILANFLIKDFSSTTIVENTFHLESVSFHLDLISTSLSLMLNLSTIDHGLMFHL</sequence>